<sequence length="275" mass="30695">MSLIKKLKARRADQGGEPQPTKPKTDQRVSKFQAKKLAQQASVIGVDVAPSADESVVATIGPDGIQNLTASVPLNKNLLEQYQAALQTDVQRLSTKDTLEDKAAMKRQLLPNYMPFVEDYMANGHDYPNSVAVMMMVWLFDIGDIEQGLHLGFYLVKTQKQPMPHGFSSTMETFICDYTYDWASAQIKEEKTASPYLDNLVKVLLDAKWELAMPVKSKMLNMMAKNAFLKGDFKACVSWCEATQKVNPEGHGTKTLMNKALKEIEKLEQAAAETK</sequence>
<evidence type="ECO:0000256" key="1">
    <source>
        <dbReference type="SAM" id="MobiDB-lite"/>
    </source>
</evidence>
<feature type="region of interest" description="Disordered" evidence="1">
    <location>
        <begin position="1"/>
        <end position="28"/>
    </location>
</feature>
<dbReference type="Pfam" id="PF05944">
    <property type="entry name" value="Phage_term_smal"/>
    <property type="match status" value="1"/>
</dbReference>
<evidence type="ECO:0000313" key="2">
    <source>
        <dbReference type="EMBL" id="GLP98675.1"/>
    </source>
</evidence>
<dbReference type="InterPro" id="IPR010270">
    <property type="entry name" value="Phage_P2_GpM"/>
</dbReference>
<gene>
    <name evidence="2" type="ORF">GCM10007891_05290</name>
</gene>
<reference evidence="2" key="1">
    <citation type="journal article" date="2014" name="Int. J. Syst. Evol. Microbiol.">
        <title>Complete genome of a new Firmicutes species belonging to the dominant human colonic microbiota ('Ruminococcus bicirculans') reveals two chromosomes and a selective capacity to utilize plant glucans.</title>
        <authorList>
            <consortium name="NISC Comparative Sequencing Program"/>
            <person name="Wegmann U."/>
            <person name="Louis P."/>
            <person name="Goesmann A."/>
            <person name="Henrissat B."/>
            <person name="Duncan S.H."/>
            <person name="Flint H.J."/>
        </authorList>
    </citation>
    <scope>NUCLEOTIDE SEQUENCE</scope>
    <source>
        <strain evidence="2">NBRC 102424</strain>
    </source>
</reference>
<dbReference type="EMBL" id="BSND01000003">
    <property type="protein sequence ID" value="GLP98675.1"/>
    <property type="molecule type" value="Genomic_DNA"/>
</dbReference>
<reference evidence="2" key="2">
    <citation type="submission" date="2023-01" db="EMBL/GenBank/DDBJ databases">
        <title>Draft genome sequence of Methylophaga thalassica strain NBRC 102424.</title>
        <authorList>
            <person name="Sun Q."/>
            <person name="Mori K."/>
        </authorList>
    </citation>
    <scope>NUCLEOTIDE SEQUENCE</scope>
    <source>
        <strain evidence="2">NBRC 102424</strain>
    </source>
</reference>
<evidence type="ECO:0000313" key="3">
    <source>
        <dbReference type="Proteomes" id="UP001161423"/>
    </source>
</evidence>
<protein>
    <recommendedName>
        <fullName evidence="4">Terminase</fullName>
    </recommendedName>
</protein>
<dbReference type="RefSeq" id="WP_284722334.1">
    <property type="nucleotide sequence ID" value="NZ_BSND01000003.1"/>
</dbReference>
<comment type="caution">
    <text evidence="2">The sequence shown here is derived from an EMBL/GenBank/DDBJ whole genome shotgun (WGS) entry which is preliminary data.</text>
</comment>
<proteinExistence type="predicted"/>
<keyword evidence="3" id="KW-1185">Reference proteome</keyword>
<accession>A0ABQ5TV16</accession>
<name>A0ABQ5TV16_9GAMM</name>
<evidence type="ECO:0008006" key="4">
    <source>
        <dbReference type="Google" id="ProtNLM"/>
    </source>
</evidence>
<dbReference type="Proteomes" id="UP001161423">
    <property type="component" value="Unassembled WGS sequence"/>
</dbReference>
<organism evidence="2 3">
    <name type="scientific">Methylophaga thalassica</name>
    <dbReference type="NCBI Taxonomy" id="40223"/>
    <lineage>
        <taxon>Bacteria</taxon>
        <taxon>Pseudomonadati</taxon>
        <taxon>Pseudomonadota</taxon>
        <taxon>Gammaproteobacteria</taxon>
        <taxon>Thiotrichales</taxon>
        <taxon>Piscirickettsiaceae</taxon>
        <taxon>Methylophaga</taxon>
    </lineage>
</organism>